<accession>A0A366H7K5</accession>
<proteinExistence type="predicted"/>
<protein>
    <submittedName>
        <fullName evidence="1">Uncharacterized protein</fullName>
    </submittedName>
</protein>
<dbReference type="RefSeq" id="WP_113961744.1">
    <property type="nucleotide sequence ID" value="NZ_QNRR01000015.1"/>
</dbReference>
<dbReference type="AlphaFoldDB" id="A0A366H7K5"/>
<name>A0A366H7K5_9BACT</name>
<dbReference type="EMBL" id="QNRR01000015">
    <property type="protein sequence ID" value="RBP36970.1"/>
    <property type="molecule type" value="Genomic_DNA"/>
</dbReference>
<sequence>MSRRTKLIILAIFFVLLAIPAVYLAFHWHPRSPLRFRVVETALPPMAYYHTDTQVTVAVENVTSVPIYLRYMTIPSPAWAPHMRKVSGAVVSREQRAHKAGPQENYLLVPAHSTIHTAAFILNERVEDARAGKLVAEYKWMSVGKFLIHSVSQWMVRRVPKSMSRFLPEPALGVDATSLEAVGP</sequence>
<reference evidence="1 2" key="1">
    <citation type="submission" date="2018-06" db="EMBL/GenBank/DDBJ databases">
        <title>Genomic Encyclopedia of Type Strains, Phase IV (KMG-IV): sequencing the most valuable type-strain genomes for metagenomic binning, comparative biology and taxonomic classification.</title>
        <authorList>
            <person name="Goeker M."/>
        </authorList>
    </citation>
    <scope>NUCLEOTIDE SEQUENCE [LARGE SCALE GENOMIC DNA]</scope>
    <source>
        <strain evidence="1 2">DSM 25532</strain>
    </source>
</reference>
<evidence type="ECO:0000313" key="1">
    <source>
        <dbReference type="EMBL" id="RBP36970.1"/>
    </source>
</evidence>
<gene>
    <name evidence="1" type="ORF">DES53_115111</name>
</gene>
<keyword evidence="2" id="KW-1185">Reference proteome</keyword>
<comment type="caution">
    <text evidence="1">The sequence shown here is derived from an EMBL/GenBank/DDBJ whole genome shotgun (WGS) entry which is preliminary data.</text>
</comment>
<dbReference type="Proteomes" id="UP000253426">
    <property type="component" value="Unassembled WGS sequence"/>
</dbReference>
<evidence type="ECO:0000313" key="2">
    <source>
        <dbReference type="Proteomes" id="UP000253426"/>
    </source>
</evidence>
<organism evidence="1 2">
    <name type="scientific">Roseimicrobium gellanilyticum</name>
    <dbReference type="NCBI Taxonomy" id="748857"/>
    <lineage>
        <taxon>Bacteria</taxon>
        <taxon>Pseudomonadati</taxon>
        <taxon>Verrucomicrobiota</taxon>
        <taxon>Verrucomicrobiia</taxon>
        <taxon>Verrucomicrobiales</taxon>
        <taxon>Verrucomicrobiaceae</taxon>
        <taxon>Roseimicrobium</taxon>
    </lineage>
</organism>